<dbReference type="CDD" id="cd00590">
    <property type="entry name" value="RRM_SF"/>
    <property type="match status" value="1"/>
</dbReference>
<dbReference type="Proteomes" id="UP000553632">
    <property type="component" value="Unassembled WGS sequence"/>
</dbReference>
<comment type="caution">
    <text evidence="1">The sequence shown here is derived from an EMBL/GenBank/DDBJ whole genome shotgun (WGS) entry which is preliminary data.</text>
</comment>
<reference evidence="1 2" key="1">
    <citation type="submission" date="2020-04" db="EMBL/GenBank/DDBJ databases">
        <title>Perkinsus olseni comparative genomics.</title>
        <authorList>
            <person name="Bogema D.R."/>
        </authorList>
    </citation>
    <scope>NUCLEOTIDE SEQUENCE [LARGE SCALE GENOMIC DNA]</scope>
    <source>
        <strain evidence="1 2">ATCC PRA-207</strain>
    </source>
</reference>
<proteinExistence type="predicted"/>
<gene>
    <name evidence="1" type="ORF">FOZ63_023438</name>
</gene>
<name>A0A7J6U9A0_PEROL</name>
<evidence type="ECO:0000313" key="1">
    <source>
        <dbReference type="EMBL" id="KAF4753356.1"/>
    </source>
</evidence>
<sequence length="129" mass="14133">MAGDPAKLPYGRGVDNPRAIAYCHLGTNEASIRSRFRSLGQRPISVDHFPGKGVSFVYFRDERQCESALAAFQSSGSKMRENDDVQVPADGGQEICVKPGSTLDICYADREVGWCEGPARVEVIWQIPA</sequence>
<evidence type="ECO:0000313" key="2">
    <source>
        <dbReference type="Proteomes" id="UP000553632"/>
    </source>
</evidence>
<accession>A0A7J6U9A0</accession>
<dbReference type="AlphaFoldDB" id="A0A7J6U9A0"/>
<dbReference type="EMBL" id="JABANO010005525">
    <property type="protein sequence ID" value="KAF4753356.1"/>
    <property type="molecule type" value="Genomic_DNA"/>
</dbReference>
<protein>
    <recommendedName>
        <fullName evidence="3">RRM domain-containing protein</fullName>
    </recommendedName>
</protein>
<keyword evidence="2" id="KW-1185">Reference proteome</keyword>
<organism evidence="1 2">
    <name type="scientific">Perkinsus olseni</name>
    <name type="common">Perkinsus atlanticus</name>
    <dbReference type="NCBI Taxonomy" id="32597"/>
    <lineage>
        <taxon>Eukaryota</taxon>
        <taxon>Sar</taxon>
        <taxon>Alveolata</taxon>
        <taxon>Perkinsozoa</taxon>
        <taxon>Perkinsea</taxon>
        <taxon>Perkinsida</taxon>
        <taxon>Perkinsidae</taxon>
        <taxon>Perkinsus</taxon>
    </lineage>
</organism>
<evidence type="ECO:0008006" key="3">
    <source>
        <dbReference type="Google" id="ProtNLM"/>
    </source>
</evidence>